<dbReference type="Proteomes" id="UP000017819">
    <property type="component" value="Unassembled WGS sequence"/>
</dbReference>
<dbReference type="Gene3D" id="1.20.1250.20">
    <property type="entry name" value="MFS general substrate transporter like domains"/>
    <property type="match status" value="1"/>
</dbReference>
<feature type="transmembrane region" description="Helical" evidence="4">
    <location>
        <begin position="55"/>
        <end position="75"/>
    </location>
</feature>
<sequence>MLLNEAGSTAARGLPARRVLFVAGFVLIALNLRPTLTAVAPLLNAIREHFGMDASTAGLLTMLPVACLGVFGAVAARLARRFGTESVVLAFVLMIACGSLLRGTGSQAALFLGTAFGGAGIGVVGVLLPALVKRDFGAQAGGMMGVFTMVLVAGAAAGAGASIPLAEALGGWQPALMAWAAPALLAALVWVPQVVAHRFTPRDDAPPPNLWRDPLAWRVTFFMGLQSSLAYMAMGWLPVILEDFGMTAERAGFVSAVSIACQMVTALTLPPIAARARDQRLVLAFAVLIGTAGTAGIFFGPGFLIWPSAVLVGLSLGGCFGVALTLIVLRTRDGRTAAQLSAMSQSVGYLLASLGPLALGMLHDASGGWSVPGVFFIAVSIAALIVGLGAARPRYVGE</sequence>
<organism evidence="6 7">
    <name type="scientific">Lutibaculum baratangense AMV1</name>
    <dbReference type="NCBI Taxonomy" id="631454"/>
    <lineage>
        <taxon>Bacteria</taxon>
        <taxon>Pseudomonadati</taxon>
        <taxon>Pseudomonadota</taxon>
        <taxon>Alphaproteobacteria</taxon>
        <taxon>Hyphomicrobiales</taxon>
        <taxon>Tepidamorphaceae</taxon>
        <taxon>Lutibaculum</taxon>
    </lineage>
</organism>
<feature type="transmembrane region" description="Helical" evidence="4">
    <location>
        <begin position="144"/>
        <end position="163"/>
    </location>
</feature>
<feature type="transmembrane region" description="Helical" evidence="4">
    <location>
        <begin position="20"/>
        <end position="43"/>
    </location>
</feature>
<dbReference type="InterPro" id="IPR052524">
    <property type="entry name" value="MFS_Cyanate_Porter"/>
</dbReference>
<feature type="transmembrane region" description="Helical" evidence="4">
    <location>
        <begin position="251"/>
        <end position="269"/>
    </location>
</feature>
<feature type="transmembrane region" description="Helical" evidence="4">
    <location>
        <begin position="305"/>
        <end position="329"/>
    </location>
</feature>
<evidence type="ECO:0000256" key="3">
    <source>
        <dbReference type="ARBA" id="ARBA00023136"/>
    </source>
</evidence>
<feature type="domain" description="Major facilitator superfamily (MFS) profile" evidence="5">
    <location>
        <begin position="212"/>
        <end position="398"/>
    </location>
</feature>
<feature type="transmembrane region" description="Helical" evidence="4">
    <location>
        <begin position="281"/>
        <end position="299"/>
    </location>
</feature>
<evidence type="ECO:0000313" key="6">
    <source>
        <dbReference type="EMBL" id="ESR26361.1"/>
    </source>
</evidence>
<feature type="transmembrane region" description="Helical" evidence="4">
    <location>
        <begin position="175"/>
        <end position="195"/>
    </location>
</feature>
<dbReference type="InterPro" id="IPR011701">
    <property type="entry name" value="MFS"/>
</dbReference>
<dbReference type="EMBL" id="AWXZ01000015">
    <property type="protein sequence ID" value="ESR26361.1"/>
    <property type="molecule type" value="Genomic_DNA"/>
</dbReference>
<feature type="transmembrane region" description="Helical" evidence="4">
    <location>
        <begin position="87"/>
        <end position="104"/>
    </location>
</feature>
<name>V4RJU7_9HYPH</name>
<dbReference type="PROSITE" id="PS50850">
    <property type="entry name" value="MFS"/>
    <property type="match status" value="1"/>
</dbReference>
<dbReference type="OrthoDB" id="5317164at2"/>
<proteinExistence type="predicted"/>
<comment type="caution">
    <text evidence="6">The sequence shown here is derived from an EMBL/GenBank/DDBJ whole genome shotgun (WGS) entry which is preliminary data.</text>
</comment>
<dbReference type="PATRIC" id="fig|631454.5.peg.848"/>
<feature type="transmembrane region" description="Helical" evidence="4">
    <location>
        <begin position="215"/>
        <end position="239"/>
    </location>
</feature>
<dbReference type="GO" id="GO:0022857">
    <property type="term" value="F:transmembrane transporter activity"/>
    <property type="evidence" value="ECO:0007669"/>
    <property type="project" value="InterPro"/>
</dbReference>
<dbReference type="PANTHER" id="PTHR23523">
    <property type="match status" value="1"/>
</dbReference>
<evidence type="ECO:0000256" key="1">
    <source>
        <dbReference type="ARBA" id="ARBA00022692"/>
    </source>
</evidence>
<evidence type="ECO:0000256" key="4">
    <source>
        <dbReference type="SAM" id="Phobius"/>
    </source>
</evidence>
<evidence type="ECO:0000259" key="5">
    <source>
        <dbReference type="PROSITE" id="PS50850"/>
    </source>
</evidence>
<accession>V4RJU7</accession>
<feature type="transmembrane region" description="Helical" evidence="4">
    <location>
        <begin position="369"/>
        <end position="391"/>
    </location>
</feature>
<dbReference type="InterPro" id="IPR020846">
    <property type="entry name" value="MFS_dom"/>
</dbReference>
<dbReference type="CDD" id="cd17339">
    <property type="entry name" value="MFS_NIMT_CynX_like"/>
    <property type="match status" value="1"/>
</dbReference>
<keyword evidence="2 4" id="KW-1133">Transmembrane helix</keyword>
<evidence type="ECO:0000313" key="7">
    <source>
        <dbReference type="Proteomes" id="UP000017819"/>
    </source>
</evidence>
<dbReference type="eggNOG" id="COG2807">
    <property type="taxonomic scope" value="Bacteria"/>
</dbReference>
<keyword evidence="1 4" id="KW-0812">Transmembrane</keyword>
<evidence type="ECO:0000256" key="2">
    <source>
        <dbReference type="ARBA" id="ARBA00022989"/>
    </source>
</evidence>
<dbReference type="PANTHER" id="PTHR23523:SF2">
    <property type="entry name" value="2-NITROIMIDAZOLE TRANSPORTER"/>
    <property type="match status" value="1"/>
</dbReference>
<dbReference type="Pfam" id="PF07690">
    <property type="entry name" value="MFS_1"/>
    <property type="match status" value="1"/>
</dbReference>
<dbReference type="SUPFAM" id="SSF103473">
    <property type="entry name" value="MFS general substrate transporter"/>
    <property type="match status" value="1"/>
</dbReference>
<dbReference type="InterPro" id="IPR036259">
    <property type="entry name" value="MFS_trans_sf"/>
</dbReference>
<feature type="transmembrane region" description="Helical" evidence="4">
    <location>
        <begin position="341"/>
        <end position="363"/>
    </location>
</feature>
<keyword evidence="7" id="KW-1185">Reference proteome</keyword>
<reference evidence="6 7" key="1">
    <citation type="journal article" date="2014" name="Genome Announc.">
        <title>Draft Genome Sequence of Lutibaculum baratangense Strain AMV1T, Isolated from a Mud Volcano in Andamans, India.</title>
        <authorList>
            <person name="Singh A."/>
            <person name="Sreenivas A."/>
            <person name="Sathyanarayana Reddy G."/>
            <person name="Pinnaka A.K."/>
            <person name="Shivaji S."/>
        </authorList>
    </citation>
    <scope>NUCLEOTIDE SEQUENCE [LARGE SCALE GENOMIC DNA]</scope>
    <source>
        <strain evidence="6 7">AMV1</strain>
    </source>
</reference>
<protein>
    <recommendedName>
        <fullName evidence="5">Major facilitator superfamily (MFS) profile domain-containing protein</fullName>
    </recommendedName>
</protein>
<feature type="transmembrane region" description="Helical" evidence="4">
    <location>
        <begin position="110"/>
        <end position="132"/>
    </location>
</feature>
<gene>
    <name evidence="6" type="ORF">N177_0861</name>
</gene>
<dbReference type="AlphaFoldDB" id="V4RJU7"/>
<keyword evidence="3 4" id="KW-0472">Membrane</keyword>
<dbReference type="RefSeq" id="WP_023431007.1">
    <property type="nucleotide sequence ID" value="NZ_AWXZ01000015.1"/>
</dbReference>
<dbReference type="STRING" id="631454.N177_0861"/>